<dbReference type="PROSITE" id="PS51257">
    <property type="entry name" value="PROKAR_LIPOPROTEIN"/>
    <property type="match status" value="1"/>
</dbReference>
<proteinExistence type="predicted"/>
<accession>A0ABP3Y4J8</accession>
<organism evidence="1 2">
    <name type="scientific">Wandonia haliotis</name>
    <dbReference type="NCBI Taxonomy" id="574963"/>
    <lineage>
        <taxon>Bacteria</taxon>
        <taxon>Pseudomonadati</taxon>
        <taxon>Bacteroidota</taxon>
        <taxon>Flavobacteriia</taxon>
        <taxon>Flavobacteriales</taxon>
        <taxon>Crocinitomicaceae</taxon>
        <taxon>Wandonia</taxon>
    </lineage>
</organism>
<protein>
    <recommendedName>
        <fullName evidence="3">Outer membrane lipoprotein BamD-like domain-containing protein</fullName>
    </recommendedName>
</protein>
<dbReference type="RefSeq" id="WP_343786124.1">
    <property type="nucleotide sequence ID" value="NZ_BAAAFH010000007.1"/>
</dbReference>
<sequence length="182" mass="21069">MKRIGFLLMVSTLLVACSGTDENSAETTDATTDATVSQEGLQTEIKNLEDSLFKVIPEVPKDLYDLAISKNLQYVDHFPEDAYSAECLDRVQGYFSQLQKYKKAVIYTDTLLSRFPEYKNKKFLMYNRATSLDLLRDTARARQAYVEYLETFPNLPDAEREEIEELIKLVPYSFEERIEMMN</sequence>
<dbReference type="InterPro" id="IPR011990">
    <property type="entry name" value="TPR-like_helical_dom_sf"/>
</dbReference>
<gene>
    <name evidence="1" type="ORF">GCM10009118_14720</name>
</gene>
<keyword evidence="2" id="KW-1185">Reference proteome</keyword>
<evidence type="ECO:0008006" key="3">
    <source>
        <dbReference type="Google" id="ProtNLM"/>
    </source>
</evidence>
<comment type="caution">
    <text evidence="1">The sequence shown here is derived from an EMBL/GenBank/DDBJ whole genome shotgun (WGS) entry which is preliminary data.</text>
</comment>
<dbReference type="Gene3D" id="1.25.40.10">
    <property type="entry name" value="Tetratricopeptide repeat domain"/>
    <property type="match status" value="1"/>
</dbReference>
<dbReference type="EMBL" id="BAAAFH010000007">
    <property type="protein sequence ID" value="GAA0875064.1"/>
    <property type="molecule type" value="Genomic_DNA"/>
</dbReference>
<dbReference type="Proteomes" id="UP001501126">
    <property type="component" value="Unassembled WGS sequence"/>
</dbReference>
<name>A0ABP3Y4J8_9FLAO</name>
<evidence type="ECO:0000313" key="1">
    <source>
        <dbReference type="EMBL" id="GAA0875064.1"/>
    </source>
</evidence>
<dbReference type="SUPFAM" id="SSF48452">
    <property type="entry name" value="TPR-like"/>
    <property type="match status" value="1"/>
</dbReference>
<evidence type="ECO:0000313" key="2">
    <source>
        <dbReference type="Proteomes" id="UP001501126"/>
    </source>
</evidence>
<reference evidence="2" key="1">
    <citation type="journal article" date="2019" name="Int. J. Syst. Evol. Microbiol.">
        <title>The Global Catalogue of Microorganisms (GCM) 10K type strain sequencing project: providing services to taxonomists for standard genome sequencing and annotation.</title>
        <authorList>
            <consortium name="The Broad Institute Genomics Platform"/>
            <consortium name="The Broad Institute Genome Sequencing Center for Infectious Disease"/>
            <person name="Wu L."/>
            <person name="Ma J."/>
        </authorList>
    </citation>
    <scope>NUCLEOTIDE SEQUENCE [LARGE SCALE GENOMIC DNA]</scope>
    <source>
        <strain evidence="2">JCM 16083</strain>
    </source>
</reference>